<accession>A0A840I3R1</accession>
<comment type="caution">
    <text evidence="3">The sequence shown here is derived from an EMBL/GenBank/DDBJ whole genome shotgun (WGS) entry which is preliminary data.</text>
</comment>
<reference evidence="3 4" key="1">
    <citation type="submission" date="2020-08" db="EMBL/GenBank/DDBJ databases">
        <title>Genomic Encyclopedia of Type Strains, Phase IV (KMG-IV): sequencing the most valuable type-strain genomes for metagenomic binning, comparative biology and taxonomic classification.</title>
        <authorList>
            <person name="Goeker M."/>
        </authorList>
    </citation>
    <scope>NUCLEOTIDE SEQUENCE [LARGE SCALE GENOMIC DNA]</scope>
    <source>
        <strain evidence="3 4">DSM 102850</strain>
    </source>
</reference>
<dbReference type="PROSITE" id="PS51257">
    <property type="entry name" value="PROKAR_LIPOPROTEIN"/>
    <property type="match status" value="1"/>
</dbReference>
<dbReference type="InterPro" id="IPR035923">
    <property type="entry name" value="TT1751-like_sf"/>
</dbReference>
<dbReference type="EMBL" id="JACHOB010000002">
    <property type="protein sequence ID" value="MBB4658680.1"/>
    <property type="molecule type" value="Genomic_DNA"/>
</dbReference>
<feature type="domain" description="DUF302" evidence="2">
    <location>
        <begin position="80"/>
        <end position="139"/>
    </location>
</feature>
<evidence type="ECO:0000259" key="2">
    <source>
        <dbReference type="Pfam" id="PF03625"/>
    </source>
</evidence>
<keyword evidence="4" id="KW-1185">Reference proteome</keyword>
<dbReference type="AlphaFoldDB" id="A0A840I3R1"/>
<proteinExistence type="predicted"/>
<dbReference type="CDD" id="cd14797">
    <property type="entry name" value="DUF302"/>
    <property type="match status" value="1"/>
</dbReference>
<dbReference type="SUPFAM" id="SSF103247">
    <property type="entry name" value="TT1751-like"/>
    <property type="match status" value="1"/>
</dbReference>
<organism evidence="3 4">
    <name type="scientific">Parvularcula dongshanensis</name>
    <dbReference type="NCBI Taxonomy" id="1173995"/>
    <lineage>
        <taxon>Bacteria</taxon>
        <taxon>Pseudomonadati</taxon>
        <taxon>Pseudomonadota</taxon>
        <taxon>Alphaproteobacteria</taxon>
        <taxon>Parvularculales</taxon>
        <taxon>Parvularculaceae</taxon>
        <taxon>Parvularcula</taxon>
    </lineage>
</organism>
<gene>
    <name evidence="3" type="ORF">GGQ59_001194</name>
</gene>
<evidence type="ECO:0000313" key="4">
    <source>
        <dbReference type="Proteomes" id="UP000563524"/>
    </source>
</evidence>
<dbReference type="Proteomes" id="UP000563524">
    <property type="component" value="Unassembled WGS sequence"/>
</dbReference>
<feature type="chain" id="PRO_5032787269" evidence="1">
    <location>
        <begin position="26"/>
        <end position="174"/>
    </location>
</feature>
<protein>
    <submittedName>
        <fullName evidence="3">Uncharacterized protein (DUF302 family)</fullName>
    </submittedName>
</protein>
<evidence type="ECO:0000313" key="3">
    <source>
        <dbReference type="EMBL" id="MBB4658680.1"/>
    </source>
</evidence>
<feature type="signal peptide" evidence="1">
    <location>
        <begin position="1"/>
        <end position="25"/>
    </location>
</feature>
<sequence length="174" mass="18805">MRNEAGRWRRALILGALLLAACAQSEPEDEPLSEDEPQAAEDVIVQDRFTVTRSEFGPEGTLSRLLETLDRRELTVFAVIDHAAAAQSVGAALPFATLVIFGDPETATPLIEAVPLMGAELPLRALVYTRGEATYIAMTGTSNLSRTYPLSDEDPLLGRIGRLVAEIADEVTRA</sequence>
<dbReference type="PANTHER" id="PTHR38342:SF2">
    <property type="entry name" value="INNER MEMBRANE OR EXPORTED"/>
    <property type="match status" value="1"/>
</dbReference>
<keyword evidence="1" id="KW-0732">Signal</keyword>
<dbReference type="PANTHER" id="PTHR38342">
    <property type="entry name" value="SLR5037 PROTEIN"/>
    <property type="match status" value="1"/>
</dbReference>
<name>A0A840I3R1_9PROT</name>
<evidence type="ECO:0000256" key="1">
    <source>
        <dbReference type="SAM" id="SignalP"/>
    </source>
</evidence>
<dbReference type="Gene3D" id="3.30.310.70">
    <property type="entry name" value="TT1751-like domain"/>
    <property type="match status" value="1"/>
</dbReference>
<dbReference type="Pfam" id="PF03625">
    <property type="entry name" value="DUF302"/>
    <property type="match status" value="1"/>
</dbReference>
<dbReference type="InterPro" id="IPR005180">
    <property type="entry name" value="DUF302"/>
</dbReference>
<dbReference type="RefSeq" id="WP_183816867.1">
    <property type="nucleotide sequence ID" value="NZ_JACHOB010000002.1"/>
</dbReference>